<proteinExistence type="inferred from homology"/>
<dbReference type="GO" id="GO:0006396">
    <property type="term" value="P:RNA processing"/>
    <property type="evidence" value="ECO:0007669"/>
    <property type="project" value="UniProtKB-ARBA"/>
</dbReference>
<dbReference type="InterPro" id="IPR006224">
    <property type="entry name" value="PsdUridine_synth_RluA-like_CS"/>
</dbReference>
<sequence length="221" mass="24781">MEILFADNHVIAATKPAGIPTQPSDGHRDSFEESVKLWLKERDGKTGNVFLHALHRLDTPVSGAVLFAKTDKALSRLNASMRDKKHKKVYMAVVEGVFKNTSGTLKHYHSHMRFMAKVTDKPHEGSKEAVLTYEVKAVDGGRSLVEITLDTGRYHQIRSQFAHIGHPIFGDEKYGSKNRMDSGAIALHHYRMGFVHPVSKEFVTVVSPLPDVFPFSRFSDL</sequence>
<protein>
    <submittedName>
        <fullName evidence="4">Ribosomal large subunit pseudouridine synthase D</fullName>
    </submittedName>
</protein>
<evidence type="ECO:0000256" key="2">
    <source>
        <dbReference type="ARBA" id="ARBA00023235"/>
    </source>
</evidence>
<organism evidence="4 5">
    <name type="scientific">Seleniivibrio woodruffii</name>
    <dbReference type="NCBI Taxonomy" id="1078050"/>
    <lineage>
        <taxon>Bacteria</taxon>
        <taxon>Pseudomonadati</taxon>
        <taxon>Deferribacterota</taxon>
        <taxon>Deferribacteres</taxon>
        <taxon>Deferribacterales</taxon>
        <taxon>Geovibrionaceae</taxon>
        <taxon>Seleniivibrio</taxon>
    </lineage>
</organism>
<dbReference type="SUPFAM" id="SSF55120">
    <property type="entry name" value="Pseudouridine synthase"/>
    <property type="match status" value="1"/>
</dbReference>
<dbReference type="GO" id="GO:0003723">
    <property type="term" value="F:RNA binding"/>
    <property type="evidence" value="ECO:0007669"/>
    <property type="project" value="InterPro"/>
</dbReference>
<feature type="domain" description="Pseudouridine synthase RsuA/RluA-like" evidence="3">
    <location>
        <begin position="9"/>
        <end position="163"/>
    </location>
</feature>
<evidence type="ECO:0000313" key="4">
    <source>
        <dbReference type="EMBL" id="TCK59427.1"/>
    </source>
</evidence>
<name>A0A4R1K630_9BACT</name>
<dbReference type="InterPro" id="IPR006145">
    <property type="entry name" value="PsdUridine_synth_RsuA/RluA"/>
</dbReference>
<dbReference type="GO" id="GO:0001522">
    <property type="term" value="P:pseudouridine synthesis"/>
    <property type="evidence" value="ECO:0007669"/>
    <property type="project" value="InterPro"/>
</dbReference>
<dbReference type="EMBL" id="SMGG01000006">
    <property type="protein sequence ID" value="TCK59427.1"/>
    <property type="molecule type" value="Genomic_DNA"/>
</dbReference>
<keyword evidence="5" id="KW-1185">Reference proteome</keyword>
<dbReference type="PANTHER" id="PTHR21600:SF83">
    <property type="entry name" value="PSEUDOURIDYLATE SYNTHASE RPUSD4, MITOCHONDRIAL"/>
    <property type="match status" value="1"/>
</dbReference>
<dbReference type="PROSITE" id="PS01129">
    <property type="entry name" value="PSI_RLU"/>
    <property type="match status" value="1"/>
</dbReference>
<dbReference type="Proteomes" id="UP000294614">
    <property type="component" value="Unassembled WGS sequence"/>
</dbReference>
<dbReference type="InterPro" id="IPR050188">
    <property type="entry name" value="RluA_PseudoU_synthase"/>
</dbReference>
<dbReference type="CDD" id="cd02869">
    <property type="entry name" value="PseudoU_synth_RluA_like"/>
    <property type="match status" value="1"/>
</dbReference>
<accession>A0A4R1K630</accession>
<keyword evidence="2" id="KW-0413">Isomerase</keyword>
<comment type="caution">
    <text evidence="4">The sequence shown here is derived from an EMBL/GenBank/DDBJ whole genome shotgun (WGS) entry which is preliminary data.</text>
</comment>
<dbReference type="GO" id="GO:0009982">
    <property type="term" value="F:pseudouridine synthase activity"/>
    <property type="evidence" value="ECO:0007669"/>
    <property type="project" value="InterPro"/>
</dbReference>
<dbReference type="Pfam" id="PF00849">
    <property type="entry name" value="PseudoU_synth_2"/>
    <property type="match status" value="1"/>
</dbReference>
<dbReference type="AlphaFoldDB" id="A0A4R1K630"/>
<evidence type="ECO:0000313" key="5">
    <source>
        <dbReference type="Proteomes" id="UP000294614"/>
    </source>
</evidence>
<dbReference type="Gene3D" id="3.30.2350.10">
    <property type="entry name" value="Pseudouridine synthase"/>
    <property type="match status" value="1"/>
</dbReference>
<reference evidence="4 5" key="1">
    <citation type="submission" date="2019-03" db="EMBL/GenBank/DDBJ databases">
        <title>Genomic Encyclopedia of Type Strains, Phase IV (KMG-IV): sequencing the most valuable type-strain genomes for metagenomic binning, comparative biology and taxonomic classification.</title>
        <authorList>
            <person name="Goeker M."/>
        </authorList>
    </citation>
    <scope>NUCLEOTIDE SEQUENCE [LARGE SCALE GENOMIC DNA]</scope>
    <source>
        <strain evidence="4 5">DSM 24984</strain>
    </source>
</reference>
<dbReference type="GO" id="GO:0140098">
    <property type="term" value="F:catalytic activity, acting on RNA"/>
    <property type="evidence" value="ECO:0007669"/>
    <property type="project" value="UniProtKB-ARBA"/>
</dbReference>
<evidence type="ECO:0000256" key="1">
    <source>
        <dbReference type="ARBA" id="ARBA00010876"/>
    </source>
</evidence>
<gene>
    <name evidence="4" type="ORF">C8D98_2361</name>
</gene>
<dbReference type="InterPro" id="IPR020103">
    <property type="entry name" value="PsdUridine_synth_cat_dom_sf"/>
</dbReference>
<dbReference type="RefSeq" id="WP_165871310.1">
    <property type="nucleotide sequence ID" value="NZ_SMGG01000006.1"/>
</dbReference>
<evidence type="ECO:0000259" key="3">
    <source>
        <dbReference type="Pfam" id="PF00849"/>
    </source>
</evidence>
<dbReference type="PANTHER" id="PTHR21600">
    <property type="entry name" value="MITOCHONDRIAL RNA PSEUDOURIDINE SYNTHASE"/>
    <property type="match status" value="1"/>
</dbReference>
<comment type="similarity">
    <text evidence="1">Belongs to the pseudouridine synthase RluA family.</text>
</comment>